<dbReference type="AlphaFoldDB" id="A0AAN9QBN0"/>
<evidence type="ECO:0000313" key="4">
    <source>
        <dbReference type="EMBL" id="KAK7329421.1"/>
    </source>
</evidence>
<dbReference type="Gene3D" id="1.25.70.10">
    <property type="entry name" value="Transcription termination factor 3, mitochondrial"/>
    <property type="match status" value="1"/>
</dbReference>
<comment type="similarity">
    <text evidence="1">Belongs to the mTERF family.</text>
</comment>
<dbReference type="SMART" id="SM00733">
    <property type="entry name" value="Mterf"/>
    <property type="match status" value="4"/>
</dbReference>
<evidence type="ECO:0000256" key="2">
    <source>
        <dbReference type="ARBA" id="ARBA00022472"/>
    </source>
</evidence>
<evidence type="ECO:0000313" key="5">
    <source>
        <dbReference type="Proteomes" id="UP001367508"/>
    </source>
</evidence>
<dbReference type="EMBL" id="JAYMYQ010000005">
    <property type="protein sequence ID" value="KAK7329421.1"/>
    <property type="molecule type" value="Genomic_DNA"/>
</dbReference>
<dbReference type="PANTHER" id="PTHR13068:SF172">
    <property type="entry name" value="TRANSCRIPTION TERMINATION FACTOR FAMILY PROTEIN"/>
    <property type="match status" value="1"/>
</dbReference>
<dbReference type="GO" id="GO:0003676">
    <property type="term" value="F:nucleic acid binding"/>
    <property type="evidence" value="ECO:0007669"/>
    <property type="project" value="InterPro"/>
</dbReference>
<dbReference type="FunFam" id="1.25.70.10:FF:000001">
    <property type="entry name" value="Mitochondrial transcription termination factor-like"/>
    <property type="match status" value="1"/>
</dbReference>
<reference evidence="4 5" key="1">
    <citation type="submission" date="2024-01" db="EMBL/GenBank/DDBJ databases">
        <title>The genomes of 5 underutilized Papilionoideae crops provide insights into root nodulation and disease resistanc.</title>
        <authorList>
            <person name="Jiang F."/>
        </authorList>
    </citation>
    <scope>NUCLEOTIDE SEQUENCE [LARGE SCALE GENOMIC DNA]</scope>
    <source>
        <strain evidence="4">LVBAO_FW01</strain>
        <tissue evidence="4">Leaves</tissue>
    </source>
</reference>
<proteinExistence type="inferred from homology"/>
<keyword evidence="5" id="KW-1185">Reference proteome</keyword>
<gene>
    <name evidence="4" type="ORF">VNO77_23588</name>
</gene>
<comment type="caution">
    <text evidence="4">The sequence shown here is derived from an EMBL/GenBank/DDBJ whole genome shotgun (WGS) entry which is preliminary data.</text>
</comment>
<dbReference type="Pfam" id="PF02536">
    <property type="entry name" value="mTERF"/>
    <property type="match status" value="1"/>
</dbReference>
<dbReference type="InterPro" id="IPR003690">
    <property type="entry name" value="MTERF"/>
</dbReference>
<organism evidence="4 5">
    <name type="scientific">Canavalia gladiata</name>
    <name type="common">Sword bean</name>
    <name type="synonym">Dolichos gladiatus</name>
    <dbReference type="NCBI Taxonomy" id="3824"/>
    <lineage>
        <taxon>Eukaryota</taxon>
        <taxon>Viridiplantae</taxon>
        <taxon>Streptophyta</taxon>
        <taxon>Embryophyta</taxon>
        <taxon>Tracheophyta</taxon>
        <taxon>Spermatophyta</taxon>
        <taxon>Magnoliopsida</taxon>
        <taxon>eudicotyledons</taxon>
        <taxon>Gunneridae</taxon>
        <taxon>Pentapetalae</taxon>
        <taxon>rosids</taxon>
        <taxon>fabids</taxon>
        <taxon>Fabales</taxon>
        <taxon>Fabaceae</taxon>
        <taxon>Papilionoideae</taxon>
        <taxon>50 kb inversion clade</taxon>
        <taxon>NPAAA clade</taxon>
        <taxon>indigoferoid/millettioid clade</taxon>
        <taxon>Phaseoleae</taxon>
        <taxon>Canavalia</taxon>
    </lineage>
</organism>
<keyword evidence="2" id="KW-0805">Transcription regulation</keyword>
<evidence type="ECO:0000256" key="3">
    <source>
        <dbReference type="ARBA" id="ARBA00022946"/>
    </source>
</evidence>
<accession>A0AAN9QBN0</accession>
<sequence>MLSSQRFEHLLHHLKRIIKIPLLTSKGNPFLLSTLSSKCRSTTSETHSFTVSYLINNCGFLPETALKASKCVRFKTAQKPDSVIAFFRNHAFSDSVINSIIRKAPNVLNCDPNERILPKFEFLRSKGASSSDIVELVDRNPRILYSSLENNIIPTFELVRRFLQSDKETIDSILTCGCFFADGRVARNLRFLLDYGVTDSNISFLMRKRLLIILCDMKGAVDEVKKMGFVPSKLKFAIALQAKMTIPKSRWDAKVDALKSWGWTEKMILDAFRKRPHYMLTSKDKINEMMRFWVNQLGWNPLILVNRTEIFGYSLEKRVIPRAFVFQYLLSNGLIKKDTSLSTPFAITEKLFLEKYVNCFKEESCQLLKLYQKKMSDSVQEEKEDGAASGGYQMVNL</sequence>
<name>A0AAN9QBN0_CANGL</name>
<evidence type="ECO:0000256" key="1">
    <source>
        <dbReference type="ARBA" id="ARBA00007692"/>
    </source>
</evidence>
<keyword evidence="3" id="KW-0809">Transit peptide</keyword>
<dbReference type="GO" id="GO:0006353">
    <property type="term" value="P:DNA-templated transcription termination"/>
    <property type="evidence" value="ECO:0007669"/>
    <property type="project" value="UniProtKB-KW"/>
</dbReference>
<keyword evidence="2" id="KW-0806">Transcription termination</keyword>
<dbReference type="InterPro" id="IPR038538">
    <property type="entry name" value="MTERF_sf"/>
</dbReference>
<keyword evidence="2" id="KW-0804">Transcription</keyword>
<dbReference type="Proteomes" id="UP001367508">
    <property type="component" value="Unassembled WGS sequence"/>
</dbReference>
<protein>
    <submittedName>
        <fullName evidence="4">Uncharacterized protein</fullName>
    </submittedName>
</protein>
<dbReference type="PANTHER" id="PTHR13068">
    <property type="entry name" value="CGI-12 PROTEIN-RELATED"/>
    <property type="match status" value="1"/>
</dbReference>